<dbReference type="RefSeq" id="WP_346058763.1">
    <property type="nucleotide sequence ID" value="NZ_BAAAVQ010000005.1"/>
</dbReference>
<organism evidence="1 2">
    <name type="scientific">Glutamicibacter bergerei</name>
    <dbReference type="NCBI Taxonomy" id="256702"/>
    <lineage>
        <taxon>Bacteria</taxon>
        <taxon>Bacillati</taxon>
        <taxon>Actinomycetota</taxon>
        <taxon>Actinomycetes</taxon>
        <taxon>Micrococcales</taxon>
        <taxon>Micrococcaceae</taxon>
        <taxon>Glutamicibacter</taxon>
    </lineage>
</organism>
<dbReference type="Proteomes" id="UP001595884">
    <property type="component" value="Unassembled WGS sequence"/>
</dbReference>
<evidence type="ECO:0000313" key="2">
    <source>
        <dbReference type="Proteomes" id="UP001595884"/>
    </source>
</evidence>
<accession>A0ABV9MP72</accession>
<reference evidence="2" key="1">
    <citation type="journal article" date="2019" name="Int. J. Syst. Evol. Microbiol.">
        <title>The Global Catalogue of Microorganisms (GCM) 10K type strain sequencing project: providing services to taxonomists for standard genome sequencing and annotation.</title>
        <authorList>
            <consortium name="The Broad Institute Genomics Platform"/>
            <consortium name="The Broad Institute Genome Sequencing Center for Infectious Disease"/>
            <person name="Wu L."/>
            <person name="Ma J."/>
        </authorList>
    </citation>
    <scope>NUCLEOTIDE SEQUENCE [LARGE SCALE GENOMIC DNA]</scope>
    <source>
        <strain evidence="2">CGMCC 1.12849</strain>
    </source>
</reference>
<dbReference type="EMBL" id="JBHSHE010000082">
    <property type="protein sequence ID" value="MFC4717771.1"/>
    <property type="molecule type" value="Genomic_DNA"/>
</dbReference>
<sequence>MRNQTAQYWHEHYPHTCAALEEVTGDELSANANQLAYIAGDHADMPDDEVLATIINENLPR</sequence>
<comment type="caution">
    <text evidence="1">The sequence shown here is derived from an EMBL/GenBank/DDBJ whole genome shotgun (WGS) entry which is preliminary data.</text>
</comment>
<name>A0ABV9MP72_9MICC</name>
<protein>
    <submittedName>
        <fullName evidence="1">Uncharacterized protein</fullName>
    </submittedName>
</protein>
<proteinExistence type="predicted"/>
<evidence type="ECO:0000313" key="1">
    <source>
        <dbReference type="EMBL" id="MFC4717771.1"/>
    </source>
</evidence>
<gene>
    <name evidence="1" type="ORF">ACFO7V_16740</name>
</gene>
<keyword evidence="2" id="KW-1185">Reference proteome</keyword>